<name>A0AA35JRD4_9SAUR</name>
<keyword evidence="2" id="KW-1185">Reference proteome</keyword>
<organism evidence="1 2">
    <name type="scientific">Podarcis lilfordi</name>
    <name type="common">Lilford's wall lizard</name>
    <dbReference type="NCBI Taxonomy" id="74358"/>
    <lineage>
        <taxon>Eukaryota</taxon>
        <taxon>Metazoa</taxon>
        <taxon>Chordata</taxon>
        <taxon>Craniata</taxon>
        <taxon>Vertebrata</taxon>
        <taxon>Euteleostomi</taxon>
        <taxon>Lepidosauria</taxon>
        <taxon>Squamata</taxon>
        <taxon>Bifurcata</taxon>
        <taxon>Unidentata</taxon>
        <taxon>Episquamata</taxon>
        <taxon>Laterata</taxon>
        <taxon>Lacertibaenia</taxon>
        <taxon>Lacertidae</taxon>
        <taxon>Podarcis</taxon>
    </lineage>
</organism>
<evidence type="ECO:0000313" key="1">
    <source>
        <dbReference type="EMBL" id="CAI5764747.1"/>
    </source>
</evidence>
<proteinExistence type="predicted"/>
<gene>
    <name evidence="1" type="ORF">PODLI_1B026496</name>
</gene>
<dbReference type="Proteomes" id="UP001178461">
    <property type="component" value="Chromosome 1"/>
</dbReference>
<reference evidence="1" key="1">
    <citation type="submission" date="2022-12" db="EMBL/GenBank/DDBJ databases">
        <authorList>
            <person name="Alioto T."/>
            <person name="Alioto T."/>
            <person name="Gomez Garrido J."/>
        </authorList>
    </citation>
    <scope>NUCLEOTIDE SEQUENCE</scope>
</reference>
<dbReference type="EMBL" id="OX395126">
    <property type="protein sequence ID" value="CAI5764747.1"/>
    <property type="molecule type" value="Genomic_DNA"/>
</dbReference>
<sequence>MVREMKRLQKLWTEVGTLSFILLHIILQRRDKILHSEIKVTLFLDTLYKMFHVRTNGQIINIFIGDGP</sequence>
<evidence type="ECO:0000313" key="2">
    <source>
        <dbReference type="Proteomes" id="UP001178461"/>
    </source>
</evidence>
<accession>A0AA35JRD4</accession>
<protein>
    <submittedName>
        <fullName evidence="1">Uncharacterized protein</fullName>
    </submittedName>
</protein>
<dbReference type="AlphaFoldDB" id="A0AA35JRD4"/>